<sequence>MSIFGTILSKIFGSSEAKAATPAAAAPAAAAPAAA</sequence>
<gene>
    <name evidence="2" type="ORF">K1W68_15015</name>
</gene>
<dbReference type="SUPFAM" id="SSF158634">
    <property type="entry name" value="RPA2825-like"/>
    <property type="match status" value="1"/>
</dbReference>
<feature type="non-terminal residue" evidence="2">
    <location>
        <position position="35"/>
    </location>
</feature>
<reference evidence="2" key="1">
    <citation type="journal article" date="2021" name="Polymers (Basel)">
        <title>Highly Stretchable Bacterial Cellulose Produced by Komagataeibacter hansenii SI1.</title>
        <authorList>
            <person name="Cielecka I."/>
            <person name="Ryngajllo M."/>
            <person name="Maniukiewicz W."/>
            <person name="Bielecki S."/>
        </authorList>
    </citation>
    <scope>NUCLEOTIDE SEQUENCE</scope>
    <source>
        <strain evidence="2">SI1</strain>
    </source>
</reference>
<evidence type="ECO:0000313" key="2">
    <source>
        <dbReference type="EMBL" id="MCJ8355282.1"/>
    </source>
</evidence>
<reference evidence="2" key="2">
    <citation type="submission" date="2022-03" db="EMBL/GenBank/DDBJ databases">
        <authorList>
            <person name="Ryngajllo M."/>
            <person name="Jacek P."/>
            <person name="Kubiak K."/>
        </authorList>
    </citation>
    <scope>NUCLEOTIDE SEQUENCE</scope>
    <source>
        <strain evidence="2">SI1</strain>
    </source>
</reference>
<organism evidence="2 3">
    <name type="scientific">Novacetimonas hansenii</name>
    <name type="common">Komagataeibacter hansenii</name>
    <dbReference type="NCBI Taxonomy" id="436"/>
    <lineage>
        <taxon>Bacteria</taxon>
        <taxon>Pseudomonadati</taxon>
        <taxon>Pseudomonadota</taxon>
        <taxon>Alphaproteobacteria</taxon>
        <taxon>Acetobacterales</taxon>
        <taxon>Acetobacteraceae</taxon>
        <taxon>Novacetimonas</taxon>
    </lineage>
</organism>
<feature type="compositionally biased region" description="Low complexity" evidence="1">
    <location>
        <begin position="17"/>
        <end position="35"/>
    </location>
</feature>
<name>A0AAW5EX15_NOVHA</name>
<evidence type="ECO:0000256" key="1">
    <source>
        <dbReference type="SAM" id="MobiDB-lite"/>
    </source>
</evidence>
<accession>A0AAW5EX15</accession>
<dbReference type="EMBL" id="JAIBCX010000069">
    <property type="protein sequence ID" value="MCJ8355282.1"/>
    <property type="molecule type" value="Genomic_DNA"/>
</dbReference>
<comment type="caution">
    <text evidence="2">The sequence shown here is derived from an EMBL/GenBank/DDBJ whole genome shotgun (WGS) entry which is preliminary data.</text>
</comment>
<feature type="region of interest" description="Disordered" evidence="1">
    <location>
        <begin position="15"/>
        <end position="35"/>
    </location>
</feature>
<proteinExistence type="predicted"/>
<evidence type="ECO:0000313" key="3">
    <source>
        <dbReference type="Proteomes" id="UP001202887"/>
    </source>
</evidence>
<dbReference type="AlphaFoldDB" id="A0AAW5EX15"/>
<protein>
    <submittedName>
        <fullName evidence="2">DUF3597 domain-containing protein</fullName>
    </submittedName>
</protein>
<dbReference type="Proteomes" id="UP001202887">
    <property type="component" value="Unassembled WGS sequence"/>
</dbReference>